<proteinExistence type="predicted"/>
<evidence type="ECO:0000313" key="1">
    <source>
        <dbReference type="EMBL" id="MFC7298520.1"/>
    </source>
</evidence>
<accession>A0ABW2J682</accession>
<keyword evidence="2" id="KW-1185">Reference proteome</keyword>
<dbReference type="RefSeq" id="WP_382233717.1">
    <property type="nucleotide sequence ID" value="NZ_JBHTCC010000001.1"/>
</dbReference>
<sequence length="130" mass="13703">MKPVFSSRTSTAARLCFAALLIVAVLFAQWIGLRHRIEHADGADNLHSVQTVNTSASSNAGSDAPAVEYAGDKSHSCALFDGMALADSAPALPFIPLLQTSVQVLALWAAHTSWDAPFLCHFSSRAPPAA</sequence>
<protein>
    <submittedName>
        <fullName evidence="1">Uncharacterized protein</fullName>
    </submittedName>
</protein>
<name>A0ABW2J682_9BURK</name>
<organism evidence="1 2">
    <name type="scientific">Herminiimonas aquatilis</name>
    <dbReference type="NCBI Taxonomy" id="345342"/>
    <lineage>
        <taxon>Bacteria</taxon>
        <taxon>Pseudomonadati</taxon>
        <taxon>Pseudomonadota</taxon>
        <taxon>Betaproteobacteria</taxon>
        <taxon>Burkholderiales</taxon>
        <taxon>Oxalobacteraceae</taxon>
        <taxon>Herminiimonas</taxon>
    </lineage>
</organism>
<reference evidence="2" key="1">
    <citation type="journal article" date="2019" name="Int. J. Syst. Evol. Microbiol.">
        <title>The Global Catalogue of Microorganisms (GCM) 10K type strain sequencing project: providing services to taxonomists for standard genome sequencing and annotation.</title>
        <authorList>
            <consortium name="The Broad Institute Genomics Platform"/>
            <consortium name="The Broad Institute Genome Sequencing Center for Infectious Disease"/>
            <person name="Wu L."/>
            <person name="Ma J."/>
        </authorList>
    </citation>
    <scope>NUCLEOTIDE SEQUENCE [LARGE SCALE GENOMIC DNA]</scope>
    <source>
        <strain evidence="2">CCUG 36956</strain>
    </source>
</reference>
<comment type="caution">
    <text evidence="1">The sequence shown here is derived from an EMBL/GenBank/DDBJ whole genome shotgun (WGS) entry which is preliminary data.</text>
</comment>
<dbReference type="Proteomes" id="UP001596379">
    <property type="component" value="Unassembled WGS sequence"/>
</dbReference>
<evidence type="ECO:0000313" key="2">
    <source>
        <dbReference type="Proteomes" id="UP001596379"/>
    </source>
</evidence>
<dbReference type="EMBL" id="JBHTCC010000001">
    <property type="protein sequence ID" value="MFC7298520.1"/>
    <property type="molecule type" value="Genomic_DNA"/>
</dbReference>
<gene>
    <name evidence="1" type="ORF">ACFQO0_08735</name>
</gene>